<dbReference type="STRING" id="490899.DKAM_0480"/>
<organism evidence="1 2">
    <name type="scientific">Desulfurococcus amylolyticus (strain DSM 18924 / JCM 16383 / VKM B-2413 / 1221n)</name>
    <name type="common">Desulfurococcus kamchatkensis</name>
    <dbReference type="NCBI Taxonomy" id="490899"/>
    <lineage>
        <taxon>Archaea</taxon>
        <taxon>Thermoproteota</taxon>
        <taxon>Thermoprotei</taxon>
        <taxon>Desulfurococcales</taxon>
        <taxon>Desulfurococcaceae</taxon>
        <taxon>Desulfurococcus</taxon>
    </lineage>
</organism>
<dbReference type="KEGG" id="dka:DKAM_0480"/>
<name>B8D3X5_DESA1</name>
<protein>
    <submittedName>
        <fullName evidence="1">Pyridoxal-5'-phosphate-dependent protein beta subunit</fullName>
    </submittedName>
</protein>
<dbReference type="Gene3D" id="3.40.50.1100">
    <property type="match status" value="2"/>
</dbReference>
<evidence type="ECO:0000313" key="2">
    <source>
        <dbReference type="Proteomes" id="UP000006903"/>
    </source>
</evidence>
<dbReference type="SUPFAM" id="SSF53686">
    <property type="entry name" value="Tryptophan synthase beta subunit-like PLP-dependent enzymes"/>
    <property type="match status" value="1"/>
</dbReference>
<dbReference type="HOGENOM" id="CLU_028142_4_0_2"/>
<accession>B8D3X5</accession>
<dbReference type="AlphaFoldDB" id="B8D3X5"/>
<dbReference type="RefSeq" id="WP_012608148.1">
    <property type="nucleotide sequence ID" value="NC_011766.1"/>
</dbReference>
<dbReference type="EMBL" id="CP001140">
    <property type="protein sequence ID" value="ACL10806.1"/>
    <property type="molecule type" value="Genomic_DNA"/>
</dbReference>
<dbReference type="GeneID" id="7171743"/>
<sequence>MGQDTWVFSRCLKCGWSEKGLHLKCPVCGGVTVLEYERASLSIERNEASIWRYRGLLPGFPRKISMGEGLTPLRVVNGVLVKNERKNPTGSYSDRASSIIASYLASTGRKIISVEYAEDFAYSVTYYTRRLVKGSIVIKDPFNADVDELISIHRAGFTIKIGDTGEADIPYINPLTIEGLKTILLEIYERKLRAENVIVPVETGTLAFSLCKALKELSYLGIDPGYVIMGAMVKGAEKPWLIEHCSNSVKIEEVDKAEALEALLELSRIGVRTKMVSALAYAVAKTIGNSIAVITVGEKHVRQRRNLSNLGSEILGILEKQSELTAYEVWRILGRYSLRGVYKALKSLEELGLVCGKHVVKGVGRKVKTYSICEDSYIVE</sequence>
<dbReference type="InterPro" id="IPR036052">
    <property type="entry name" value="TrpB-like_PALP_sf"/>
</dbReference>
<dbReference type="InterPro" id="IPR036390">
    <property type="entry name" value="WH_DNA-bd_sf"/>
</dbReference>
<proteinExistence type="predicted"/>
<evidence type="ECO:0000313" key="1">
    <source>
        <dbReference type="EMBL" id="ACL10806.1"/>
    </source>
</evidence>
<dbReference type="Proteomes" id="UP000006903">
    <property type="component" value="Chromosome"/>
</dbReference>
<dbReference type="eggNOG" id="arCOG01434">
    <property type="taxonomic scope" value="Archaea"/>
</dbReference>
<dbReference type="SUPFAM" id="SSF46785">
    <property type="entry name" value="Winged helix' DNA-binding domain"/>
    <property type="match status" value="1"/>
</dbReference>
<reference evidence="1 2" key="1">
    <citation type="journal article" date="2009" name="J. Bacteriol.">
        <title>Complete genome sequence of the anaerobic, protein-degrading hyperthermophilic crenarchaeon Desulfurococcus kamchatkensis.</title>
        <authorList>
            <person name="Ravin N.V."/>
            <person name="Mardanov A.V."/>
            <person name="Beletsky A.V."/>
            <person name="Kublanov I.V."/>
            <person name="Kolganova T.V."/>
            <person name="Lebedinsky A.V."/>
            <person name="Chernyh N.A."/>
            <person name="Bonch-Osmolovskaya E.A."/>
            <person name="Skryabin K.G."/>
        </authorList>
    </citation>
    <scope>NUCLEOTIDE SEQUENCE [LARGE SCALE GENOMIC DNA]</scope>
    <source>
        <strain evidence="2">DSM 18924 / JCM 16383 / VKM B-2413 / 1221n</strain>
    </source>
</reference>
<gene>
    <name evidence="1" type="ordered locus">DKAM_0480</name>
</gene>